<feature type="region of interest" description="Disordered" evidence="2">
    <location>
        <begin position="192"/>
        <end position="257"/>
    </location>
</feature>
<evidence type="ECO:0000259" key="3">
    <source>
        <dbReference type="Pfam" id="PF14908"/>
    </source>
</evidence>
<dbReference type="InterPro" id="IPR026295">
    <property type="entry name" value="CCD81"/>
</dbReference>
<evidence type="ECO:0000256" key="1">
    <source>
        <dbReference type="SAM" id="Coils"/>
    </source>
</evidence>
<keyword evidence="1" id="KW-0175">Coiled coil</keyword>
<evidence type="ECO:0000259" key="4">
    <source>
        <dbReference type="Pfam" id="PF18289"/>
    </source>
</evidence>
<reference evidence="5 6" key="1">
    <citation type="submission" date="2021-04" db="EMBL/GenBank/DDBJ databases">
        <authorList>
            <person name="Bliznina A."/>
        </authorList>
    </citation>
    <scope>NUCLEOTIDE SEQUENCE [LARGE SCALE GENOMIC DNA]</scope>
</reference>
<dbReference type="Proteomes" id="UP001158576">
    <property type="component" value="Chromosome PAR"/>
</dbReference>
<feature type="domain" description="CCDC81 HU" evidence="3">
    <location>
        <begin position="3"/>
        <end position="86"/>
    </location>
</feature>
<evidence type="ECO:0000256" key="2">
    <source>
        <dbReference type="SAM" id="MobiDB-lite"/>
    </source>
</evidence>
<dbReference type="InterPro" id="IPR028034">
    <property type="entry name" value="HU-CCDC81"/>
</dbReference>
<feature type="domain" description="CCDC81 HU" evidence="4">
    <location>
        <begin position="98"/>
        <end position="158"/>
    </location>
</feature>
<dbReference type="PANTHER" id="PTHR14362">
    <property type="entry name" value="COILED-COIL DOMAIN-CONTAINING PROTEIN 81"/>
    <property type="match status" value="1"/>
</dbReference>
<evidence type="ECO:0000313" key="5">
    <source>
        <dbReference type="EMBL" id="CAG5090672.1"/>
    </source>
</evidence>
<dbReference type="Pfam" id="PF18289">
    <property type="entry name" value="HU-CCDC81_euk_2"/>
    <property type="match status" value="1"/>
</dbReference>
<dbReference type="Pfam" id="PF14908">
    <property type="entry name" value="HU-CCDC81_euk_1"/>
    <property type="match status" value="1"/>
</dbReference>
<sequence>MEHLQAAREDKHSSIKNILIDDVERVWAAFCEHILKQLTEQVGVKVKNLGIITVKSLNLDVGRRNLSITKPTFILDEKQSQHYGIKYGRPFTSYQKNQPVNFAEIASEANTTRDIAELVINELVMAFWKKFAEKQRANFTITDVLTIHLKDDVVRAIFTGKVVELFEFAPTKKTVHFRREYTLPVVSQSVETEFQPQMPQKSKSDLDDKCVSSMSTTRENAAEVEIERPAEPQPPVVTEAPKESPPKEFSPPPVEEPAPIKRVSIAQPVLSERPQVLERPQFSEAKSKWDSSRFVRSLDFRSREYPTRVSYHRMVAQKQKELSKQCHEKKCQKEMCYVCTQRAERNVPVYTRKLEEEEDKKMAKILLDAEQKLAEESIRLDKVKMQEQRQINKEYSSYNFEEGQFVNEKRKIENQHPLPHASYVMRERPLTPHKSVGHKLVAGELTGQINLRESRKNKTQKDKKLIEKVYQLQLAEEIAREREEFWREKQENKNKLHATYQYQISTREPQLPRAYSDGKVFGKHDLNKEKLEKIKERNRLFASDNFNIHQRHMTARKASIDRSRQAEIMMLKRTKTDLENDTLRRGKHKVSIRKDLENNWADLHMQKREREFEEKVGIPEKITVTEQLDHYRRCGQCKRAPNQRAGQTNIWKESYYVPGSRIVV</sequence>
<protein>
    <submittedName>
        <fullName evidence="5">Oidioi.mRNA.OKI2018_I69.PAR.g12683.t1.cds</fullName>
    </submittedName>
</protein>
<name>A0ABN7S153_OIKDI</name>
<accession>A0ABN7S153</accession>
<dbReference type="PANTHER" id="PTHR14362:SF2">
    <property type="entry name" value="COILED-COIL DOMAIN-CONTAINING PROTEIN 81"/>
    <property type="match status" value="1"/>
</dbReference>
<organism evidence="5 6">
    <name type="scientific">Oikopleura dioica</name>
    <name type="common">Tunicate</name>
    <dbReference type="NCBI Taxonomy" id="34765"/>
    <lineage>
        <taxon>Eukaryota</taxon>
        <taxon>Metazoa</taxon>
        <taxon>Chordata</taxon>
        <taxon>Tunicata</taxon>
        <taxon>Appendicularia</taxon>
        <taxon>Copelata</taxon>
        <taxon>Oikopleuridae</taxon>
        <taxon>Oikopleura</taxon>
    </lineage>
</organism>
<dbReference type="EMBL" id="OU015568">
    <property type="protein sequence ID" value="CAG5090672.1"/>
    <property type="molecule type" value="Genomic_DNA"/>
</dbReference>
<proteinExistence type="predicted"/>
<dbReference type="InterPro" id="IPR040673">
    <property type="entry name" value="CCDC81_HU_dom_2"/>
</dbReference>
<feature type="compositionally biased region" description="Polar residues" evidence="2">
    <location>
        <begin position="192"/>
        <end position="201"/>
    </location>
</feature>
<feature type="coiled-coil region" evidence="1">
    <location>
        <begin position="340"/>
        <end position="386"/>
    </location>
</feature>
<gene>
    <name evidence="5" type="ORF">OKIOD_LOCUS4241</name>
</gene>
<evidence type="ECO:0000313" key="6">
    <source>
        <dbReference type="Proteomes" id="UP001158576"/>
    </source>
</evidence>
<keyword evidence="6" id="KW-1185">Reference proteome</keyword>